<protein>
    <submittedName>
        <fullName evidence="2">Uncharacterized protein</fullName>
    </submittedName>
</protein>
<sequence length="275" mass="30686">MRVQAPGLCVLVDSHEPEIPKEMNELIYEEVPVSCAKQGARVRAKGKDTRGYTKTLEGTLLRAPKDTRAQRDGRSVKVWRIYVGQPGERPCNQNTLALLPEETLEQEAPESEAEETLHFKLNEAGIGELAAGYRIRATGREPRGRTVTREGVLLADPQRDNTRWDGEPVEVWRLHLGQPGEEAAHRHLLTVRLDDTVEIINEPDPAPAHEEDSSSTAREPEPAPVSAPVVTLPVKGHGLGKPIRHVVTNEVVGYLREPRDGESWKWTPIEKAEQR</sequence>
<dbReference type="AlphaFoldDB" id="A0A919B881"/>
<evidence type="ECO:0000313" key="3">
    <source>
        <dbReference type="Proteomes" id="UP000638313"/>
    </source>
</evidence>
<reference evidence="2" key="1">
    <citation type="journal article" date="2014" name="Int. J. Syst. Evol. Microbiol.">
        <title>Complete genome sequence of Corynebacterium casei LMG S-19264T (=DSM 44701T), isolated from a smear-ripened cheese.</title>
        <authorList>
            <consortium name="US DOE Joint Genome Institute (JGI-PGF)"/>
            <person name="Walter F."/>
            <person name="Albersmeier A."/>
            <person name="Kalinowski J."/>
            <person name="Ruckert C."/>
        </authorList>
    </citation>
    <scope>NUCLEOTIDE SEQUENCE</scope>
    <source>
        <strain evidence="2">JCM 4059</strain>
    </source>
</reference>
<accession>A0A919B881</accession>
<gene>
    <name evidence="2" type="ORF">GCM10010218_48770</name>
</gene>
<evidence type="ECO:0000313" key="2">
    <source>
        <dbReference type="EMBL" id="GHF61475.1"/>
    </source>
</evidence>
<feature type="region of interest" description="Disordered" evidence="1">
    <location>
        <begin position="202"/>
        <end position="240"/>
    </location>
</feature>
<comment type="caution">
    <text evidence="2">The sequence shown here is derived from an EMBL/GenBank/DDBJ whole genome shotgun (WGS) entry which is preliminary data.</text>
</comment>
<dbReference type="RefSeq" id="WP_190131828.1">
    <property type="nucleotide sequence ID" value="NZ_BNBD01000011.1"/>
</dbReference>
<organism evidence="2 3">
    <name type="scientific">Streptomyces mashuensis</name>
    <dbReference type="NCBI Taxonomy" id="33904"/>
    <lineage>
        <taxon>Bacteria</taxon>
        <taxon>Bacillati</taxon>
        <taxon>Actinomycetota</taxon>
        <taxon>Actinomycetes</taxon>
        <taxon>Kitasatosporales</taxon>
        <taxon>Streptomycetaceae</taxon>
        <taxon>Streptomyces</taxon>
    </lineage>
</organism>
<dbReference type="Proteomes" id="UP000638313">
    <property type="component" value="Unassembled WGS sequence"/>
</dbReference>
<proteinExistence type="predicted"/>
<dbReference type="EMBL" id="BNBD01000011">
    <property type="protein sequence ID" value="GHF61475.1"/>
    <property type="molecule type" value="Genomic_DNA"/>
</dbReference>
<evidence type="ECO:0000256" key="1">
    <source>
        <dbReference type="SAM" id="MobiDB-lite"/>
    </source>
</evidence>
<name>A0A919B881_9ACTN</name>
<reference evidence="2" key="2">
    <citation type="submission" date="2020-09" db="EMBL/GenBank/DDBJ databases">
        <authorList>
            <person name="Sun Q."/>
            <person name="Ohkuma M."/>
        </authorList>
    </citation>
    <scope>NUCLEOTIDE SEQUENCE</scope>
    <source>
        <strain evidence="2">JCM 4059</strain>
    </source>
</reference>
<keyword evidence="3" id="KW-1185">Reference proteome</keyword>